<comment type="caution">
    <text evidence="9">The sequence shown here is derived from an EMBL/GenBank/DDBJ whole genome shotgun (WGS) entry which is preliminary data.</text>
</comment>
<evidence type="ECO:0000259" key="8">
    <source>
        <dbReference type="Pfam" id="PF04239"/>
    </source>
</evidence>
<evidence type="ECO:0000313" key="9">
    <source>
        <dbReference type="EMBL" id="GGS22896.1"/>
    </source>
</evidence>
<evidence type="ECO:0000256" key="2">
    <source>
        <dbReference type="ARBA" id="ARBA00006448"/>
    </source>
</evidence>
<dbReference type="PANTHER" id="PTHR34582:SF6">
    <property type="entry name" value="UPF0702 TRANSMEMBRANE PROTEIN YCAP"/>
    <property type="match status" value="1"/>
</dbReference>
<dbReference type="Gene3D" id="3.30.240.20">
    <property type="entry name" value="bsu07140 like domains"/>
    <property type="match status" value="1"/>
</dbReference>
<dbReference type="InterPro" id="IPR023090">
    <property type="entry name" value="UPF0702_alpha/beta_dom_sf"/>
</dbReference>
<dbReference type="Proteomes" id="UP000620633">
    <property type="component" value="Unassembled WGS sequence"/>
</dbReference>
<proteinExistence type="inferred from homology"/>
<feature type="transmembrane region" description="Helical" evidence="7">
    <location>
        <begin position="22"/>
        <end position="45"/>
    </location>
</feature>
<name>A0ABQ2SEC0_9DEIO</name>
<comment type="similarity">
    <text evidence="2">Belongs to the UPF0702 family.</text>
</comment>
<keyword evidence="4 7" id="KW-0812">Transmembrane</keyword>
<keyword evidence="6 7" id="KW-0472">Membrane</keyword>
<feature type="transmembrane region" description="Helical" evidence="7">
    <location>
        <begin position="80"/>
        <end position="98"/>
    </location>
</feature>
<evidence type="ECO:0000256" key="4">
    <source>
        <dbReference type="ARBA" id="ARBA00022692"/>
    </source>
</evidence>
<evidence type="ECO:0000256" key="1">
    <source>
        <dbReference type="ARBA" id="ARBA00004651"/>
    </source>
</evidence>
<feature type="transmembrane region" description="Helical" evidence="7">
    <location>
        <begin position="57"/>
        <end position="74"/>
    </location>
</feature>
<dbReference type="PANTHER" id="PTHR34582">
    <property type="entry name" value="UPF0702 TRANSMEMBRANE PROTEIN YCAP"/>
    <property type="match status" value="1"/>
</dbReference>
<dbReference type="Pfam" id="PF04239">
    <property type="entry name" value="DUF421"/>
    <property type="match status" value="1"/>
</dbReference>
<evidence type="ECO:0000256" key="7">
    <source>
        <dbReference type="SAM" id="Phobius"/>
    </source>
</evidence>
<evidence type="ECO:0000256" key="5">
    <source>
        <dbReference type="ARBA" id="ARBA00022989"/>
    </source>
</evidence>
<evidence type="ECO:0000313" key="10">
    <source>
        <dbReference type="Proteomes" id="UP000620633"/>
    </source>
</evidence>
<protein>
    <submittedName>
        <fullName evidence="9">DUF421 domain-containing protein</fullName>
    </submittedName>
</protein>
<organism evidence="9 10">
    <name type="scientific">Deinococcus knuensis</name>
    <dbReference type="NCBI Taxonomy" id="1837380"/>
    <lineage>
        <taxon>Bacteria</taxon>
        <taxon>Thermotogati</taxon>
        <taxon>Deinococcota</taxon>
        <taxon>Deinococci</taxon>
        <taxon>Deinococcales</taxon>
        <taxon>Deinococcaceae</taxon>
        <taxon>Deinococcus</taxon>
    </lineage>
</organism>
<comment type="subcellular location">
    <subcellularLocation>
        <location evidence="1">Cell membrane</location>
        <topology evidence="1">Multi-pass membrane protein</topology>
    </subcellularLocation>
</comment>
<keyword evidence="10" id="KW-1185">Reference proteome</keyword>
<dbReference type="RefSeq" id="WP_189100068.1">
    <property type="nucleotide sequence ID" value="NZ_BMQO01000003.1"/>
</dbReference>
<dbReference type="EMBL" id="BMQO01000003">
    <property type="protein sequence ID" value="GGS22896.1"/>
    <property type="molecule type" value="Genomic_DNA"/>
</dbReference>
<keyword evidence="3" id="KW-1003">Cell membrane</keyword>
<keyword evidence="5 7" id="KW-1133">Transmembrane helix</keyword>
<dbReference type="InterPro" id="IPR007353">
    <property type="entry name" value="DUF421"/>
</dbReference>
<reference evidence="10" key="1">
    <citation type="journal article" date="2019" name="Int. J. Syst. Evol. Microbiol.">
        <title>The Global Catalogue of Microorganisms (GCM) 10K type strain sequencing project: providing services to taxonomists for standard genome sequencing and annotation.</title>
        <authorList>
            <consortium name="The Broad Institute Genomics Platform"/>
            <consortium name="The Broad Institute Genome Sequencing Center for Infectious Disease"/>
            <person name="Wu L."/>
            <person name="Ma J."/>
        </authorList>
    </citation>
    <scope>NUCLEOTIDE SEQUENCE [LARGE SCALE GENOMIC DNA]</scope>
    <source>
        <strain evidence="10">JCM 31406</strain>
    </source>
</reference>
<evidence type="ECO:0000256" key="3">
    <source>
        <dbReference type="ARBA" id="ARBA00022475"/>
    </source>
</evidence>
<gene>
    <name evidence="9" type="ORF">GCM10008961_13030</name>
</gene>
<sequence length="168" mass="17839">MELIGSVLGELFTPQGGWSLRLITRVVLSTLILLGYVIVLARLYGSRTFASFTSYDFLVNVAAGSLVASAILGRSLIEPGLSLLVLVTAQWAISAASARSRRMQRTFDNAPVVLIENGHVLPDALRRSRVARASLDQALRSSGLTGPEQAKFAVLESGGTISVVPGQS</sequence>
<accession>A0ABQ2SEC0</accession>
<evidence type="ECO:0000256" key="6">
    <source>
        <dbReference type="ARBA" id="ARBA00023136"/>
    </source>
</evidence>
<feature type="domain" description="YetF C-terminal" evidence="8">
    <location>
        <begin position="99"/>
        <end position="165"/>
    </location>
</feature>